<protein>
    <recommendedName>
        <fullName evidence="5">Ribonuclease T</fullName>
        <ecNumber evidence="5">3.1.13.-</ecNumber>
    </recommendedName>
    <alternativeName>
        <fullName evidence="5">Exoribonuclease T</fullName>
        <shortName evidence="5">RNase T</shortName>
    </alternativeName>
</protein>
<evidence type="ECO:0000313" key="8">
    <source>
        <dbReference type="Proteomes" id="UP000501726"/>
    </source>
</evidence>
<feature type="binding site" evidence="5">
    <location>
        <position position="38"/>
    </location>
    <ligand>
        <name>Mg(2+)</name>
        <dbReference type="ChEBI" id="CHEBI:18420"/>
        <label>2</label>
        <note>catalytic</note>
    </ligand>
</feature>
<keyword evidence="2 5" id="KW-0540">Nuclease</keyword>
<feature type="binding site" evidence="5">
    <location>
        <position position="36"/>
    </location>
    <ligand>
        <name>Mg(2+)</name>
        <dbReference type="ChEBI" id="CHEBI:18420"/>
        <label>1</label>
        <note>catalytic</note>
    </ligand>
</feature>
<feature type="domain" description="Exonuclease" evidence="6">
    <location>
        <begin position="31"/>
        <end position="216"/>
    </location>
</feature>
<feature type="binding site" evidence="5">
    <location>
        <position position="194"/>
    </location>
    <ligand>
        <name>Mg(2+)</name>
        <dbReference type="ChEBI" id="CHEBI:18420"/>
        <label>2</label>
        <note>catalytic</note>
    </ligand>
</feature>
<feature type="active site" description="Proton donor/acceptor" evidence="5">
    <location>
        <position position="194"/>
    </location>
</feature>
<evidence type="ECO:0000256" key="3">
    <source>
        <dbReference type="ARBA" id="ARBA00022801"/>
    </source>
</evidence>
<dbReference type="SUPFAM" id="SSF53098">
    <property type="entry name" value="Ribonuclease H-like"/>
    <property type="match status" value="1"/>
</dbReference>
<feature type="site" description="Important for substrate binding and specificity" evidence="5">
    <location>
        <position position="159"/>
    </location>
</feature>
<dbReference type="Proteomes" id="UP000501726">
    <property type="component" value="Chromosome"/>
</dbReference>
<evidence type="ECO:0000256" key="5">
    <source>
        <dbReference type="HAMAP-Rule" id="MF_00157"/>
    </source>
</evidence>
<dbReference type="EMBL" id="AP021889">
    <property type="protein sequence ID" value="BBP46509.1"/>
    <property type="molecule type" value="Genomic_DNA"/>
</dbReference>
<evidence type="ECO:0000313" key="7">
    <source>
        <dbReference type="EMBL" id="BBP46509.1"/>
    </source>
</evidence>
<feature type="binding site" evidence="5">
    <location>
        <position position="199"/>
    </location>
    <ligand>
        <name>Mg(2+)</name>
        <dbReference type="ChEBI" id="CHEBI:18420"/>
        <label>2</label>
        <note>catalytic</note>
    </ligand>
</feature>
<dbReference type="InterPro" id="IPR013520">
    <property type="entry name" value="Ribonucl_H"/>
</dbReference>
<dbReference type="GO" id="GO:0003676">
    <property type="term" value="F:nucleic acid binding"/>
    <property type="evidence" value="ECO:0007669"/>
    <property type="project" value="InterPro"/>
</dbReference>
<dbReference type="Pfam" id="PF00929">
    <property type="entry name" value="RNase_T"/>
    <property type="match status" value="1"/>
</dbReference>
<comment type="function">
    <text evidence="5">Trims short 3' overhangs of a variety of RNA species, leaving a one or two nucleotide 3' overhang. Responsible for the end-turnover of tRNA: specifically removes the terminal AMP residue from uncharged tRNA (tRNA-C-C-A). Also appears to be involved in tRNA biosynthesis.</text>
</comment>
<dbReference type="InterPro" id="IPR036397">
    <property type="entry name" value="RNaseH_sf"/>
</dbReference>
<dbReference type="PANTHER" id="PTHR30231:SF2">
    <property type="entry name" value="RIBONUCLEASE T"/>
    <property type="match status" value="1"/>
</dbReference>
<name>A0A6F8PWL4_9GAMM</name>
<dbReference type="AlphaFoldDB" id="A0A6F8PWL4"/>
<keyword evidence="5" id="KW-0460">Magnesium</keyword>
<dbReference type="GO" id="GO:0000287">
    <property type="term" value="F:magnesium ion binding"/>
    <property type="evidence" value="ECO:0007669"/>
    <property type="project" value="UniProtKB-UniRule"/>
</dbReference>
<evidence type="ECO:0000256" key="4">
    <source>
        <dbReference type="ARBA" id="ARBA00022839"/>
    </source>
</evidence>
<feature type="site" description="Important for substrate binding and specificity" evidence="5">
    <location>
        <position position="138"/>
    </location>
</feature>
<keyword evidence="5" id="KW-0479">Metal-binding</keyword>
<sequence>MSQTKSAASNAAPSQNEYTPMTIKERFRGFLPVVVDVETAGFNPHTDALLEVAVVILEMDEYGRLQRKATYDRNILPFEGANLEDSALKFIGMEDPYHPFRNAVSEKQALQELFKPINDEIKATECTRAILVGHNAFFDLNFVLAAAERSKTKCPFHQFSTFDTVSLAGLAYGQTVLAKAMEKADIEWDNAMAHSAVYDTEKTADLFCKIINETEMLVE</sequence>
<dbReference type="NCBIfam" id="TIGR01298">
    <property type="entry name" value="RNaseT"/>
    <property type="match status" value="1"/>
</dbReference>
<reference evidence="8" key="1">
    <citation type="submission" date="2019-11" db="EMBL/GenBank/DDBJ databases">
        <title>Isolation and characterization of two novel species in the genus Thiomicrorhabdus.</title>
        <authorList>
            <person name="Mochizuki J."/>
            <person name="Kojima H."/>
            <person name="Fukui M."/>
        </authorList>
    </citation>
    <scope>NUCLEOTIDE SEQUENCE [LARGE SCALE GENOMIC DNA]</scope>
    <source>
        <strain evidence="8">aks77</strain>
    </source>
</reference>
<evidence type="ECO:0000256" key="2">
    <source>
        <dbReference type="ARBA" id="ARBA00022722"/>
    </source>
</evidence>
<comment type="cofactor">
    <cofactor evidence="5">
        <name>Mg(2+)</name>
        <dbReference type="ChEBI" id="CHEBI:18420"/>
    </cofactor>
    <text evidence="5">Binds two Mg(2+) per subunit. The active form of the enzyme binds two Mg(2+) ions in its active site. The first Mg(2+) forms only one salt bridge with the protein.</text>
</comment>
<dbReference type="GO" id="GO:0008033">
    <property type="term" value="P:tRNA processing"/>
    <property type="evidence" value="ECO:0007669"/>
    <property type="project" value="UniProtKB-KW"/>
</dbReference>
<dbReference type="EC" id="3.1.13.-" evidence="5"/>
<dbReference type="SMART" id="SM00479">
    <property type="entry name" value="EXOIII"/>
    <property type="match status" value="1"/>
</dbReference>
<dbReference type="HAMAP" id="MF_00157">
    <property type="entry name" value="RNase_T"/>
    <property type="match status" value="1"/>
</dbReference>
<feature type="site" description="Important for substrate binding and specificity" evidence="5">
    <location>
        <position position="90"/>
    </location>
</feature>
<dbReference type="KEGG" id="tse:THMIRHAS_18820"/>
<dbReference type="GO" id="GO:0016896">
    <property type="term" value="F:RNA exonuclease activity, producing 5'-phosphomonoesters"/>
    <property type="evidence" value="ECO:0007669"/>
    <property type="project" value="UniProtKB-UniRule"/>
</dbReference>
<dbReference type="PANTHER" id="PTHR30231">
    <property type="entry name" value="DNA POLYMERASE III SUBUNIT EPSILON"/>
    <property type="match status" value="1"/>
</dbReference>
<dbReference type="InterPro" id="IPR012337">
    <property type="entry name" value="RNaseH-like_sf"/>
</dbReference>
<evidence type="ECO:0000259" key="6">
    <source>
        <dbReference type="SMART" id="SM00479"/>
    </source>
</evidence>
<keyword evidence="1 5" id="KW-0819">tRNA processing</keyword>
<dbReference type="Gene3D" id="3.30.420.10">
    <property type="entry name" value="Ribonuclease H-like superfamily/Ribonuclease H"/>
    <property type="match status" value="1"/>
</dbReference>
<keyword evidence="4 5" id="KW-0269">Exonuclease</keyword>
<organism evidence="7 8">
    <name type="scientific">Thiosulfatimonas sediminis</name>
    <dbReference type="NCBI Taxonomy" id="2675054"/>
    <lineage>
        <taxon>Bacteria</taxon>
        <taxon>Pseudomonadati</taxon>
        <taxon>Pseudomonadota</taxon>
        <taxon>Gammaproteobacteria</taxon>
        <taxon>Thiotrichales</taxon>
        <taxon>Piscirickettsiaceae</taxon>
        <taxon>Thiosulfatimonas</taxon>
    </lineage>
</organism>
<feature type="site" description="Important for substrate binding and specificity" evidence="5">
    <location>
        <position position="42"/>
    </location>
</feature>
<comment type="subunit">
    <text evidence="5">Homodimer.</text>
</comment>
<dbReference type="GO" id="GO:0008408">
    <property type="term" value="F:3'-5' exonuclease activity"/>
    <property type="evidence" value="ECO:0007669"/>
    <property type="project" value="TreeGrafter"/>
</dbReference>
<feature type="binding site" evidence="5">
    <location>
        <position position="36"/>
    </location>
    <ligand>
        <name>Mg(2+)</name>
        <dbReference type="ChEBI" id="CHEBI:18420"/>
        <label>2</label>
        <note>catalytic</note>
    </ligand>
</feature>
<dbReference type="GO" id="GO:0005829">
    <property type="term" value="C:cytosol"/>
    <property type="evidence" value="ECO:0007669"/>
    <property type="project" value="TreeGrafter"/>
</dbReference>
<accession>A0A6F8PWL4</accession>
<evidence type="ECO:0000256" key="1">
    <source>
        <dbReference type="ARBA" id="ARBA00022694"/>
    </source>
</evidence>
<proteinExistence type="inferred from homology"/>
<keyword evidence="3 5" id="KW-0378">Hydrolase</keyword>
<dbReference type="GO" id="GO:0045004">
    <property type="term" value="P:DNA replication proofreading"/>
    <property type="evidence" value="ECO:0007669"/>
    <property type="project" value="TreeGrafter"/>
</dbReference>
<comment type="similarity">
    <text evidence="5">Belongs to the RNase T family.</text>
</comment>
<gene>
    <name evidence="5 7" type="primary">rnt</name>
    <name evidence="7" type="ORF">THMIRHAS_18820</name>
</gene>
<keyword evidence="8" id="KW-1185">Reference proteome</keyword>
<dbReference type="InterPro" id="IPR005987">
    <property type="entry name" value="RNase_T"/>
</dbReference>